<dbReference type="Proteomes" id="UP000070544">
    <property type="component" value="Unassembled WGS sequence"/>
</dbReference>
<dbReference type="EMBL" id="KQ965754">
    <property type="protein sequence ID" value="KXS16310.1"/>
    <property type="molecule type" value="Genomic_DNA"/>
</dbReference>
<protein>
    <submittedName>
        <fullName evidence="1">Uncharacterized protein</fullName>
    </submittedName>
</protein>
<evidence type="ECO:0000313" key="2">
    <source>
        <dbReference type="Proteomes" id="UP000070544"/>
    </source>
</evidence>
<dbReference type="AlphaFoldDB" id="A0A139AHS2"/>
<gene>
    <name evidence="1" type="ORF">M427DRAFT_296061</name>
</gene>
<sequence length="246" mass="27989">MWPHFGIRKANGPRRGHRDYPCRLSSPEARSMLFPPKSSTTSASISLQKTFQKEVTILSRSLRVAACTAIPGYTQGELGLRLTVAFRSKVPWFYLSVDKETPETYPRETARFLPRFERGHAAVHDGRTASVIWASCSTAVVLFDSDLERNFSVERLLDIVISKLNRHRDGEGMMWSFKCCVVEFTIWDELFHYRIGNTVGTNNQACGKQSARHQESRNLLSFIKTNRGDAPGIPSWRDRAKFCDRG</sequence>
<keyword evidence="2" id="KW-1185">Reference proteome</keyword>
<reference evidence="1 2" key="1">
    <citation type="journal article" date="2015" name="Genome Biol. Evol.">
        <title>Phylogenomic analyses indicate that early fungi evolved digesting cell walls of algal ancestors of land plants.</title>
        <authorList>
            <person name="Chang Y."/>
            <person name="Wang S."/>
            <person name="Sekimoto S."/>
            <person name="Aerts A.L."/>
            <person name="Choi C."/>
            <person name="Clum A."/>
            <person name="LaButti K.M."/>
            <person name="Lindquist E.A."/>
            <person name="Yee Ngan C."/>
            <person name="Ohm R.A."/>
            <person name="Salamov A.A."/>
            <person name="Grigoriev I.V."/>
            <person name="Spatafora J.W."/>
            <person name="Berbee M.L."/>
        </authorList>
    </citation>
    <scope>NUCLEOTIDE SEQUENCE [LARGE SCALE GENOMIC DNA]</scope>
    <source>
        <strain evidence="1 2">JEL478</strain>
    </source>
</reference>
<organism evidence="1 2">
    <name type="scientific">Gonapodya prolifera (strain JEL478)</name>
    <name type="common">Monoblepharis prolifera</name>
    <dbReference type="NCBI Taxonomy" id="1344416"/>
    <lineage>
        <taxon>Eukaryota</taxon>
        <taxon>Fungi</taxon>
        <taxon>Fungi incertae sedis</taxon>
        <taxon>Chytridiomycota</taxon>
        <taxon>Chytridiomycota incertae sedis</taxon>
        <taxon>Monoblepharidomycetes</taxon>
        <taxon>Monoblepharidales</taxon>
        <taxon>Gonapodyaceae</taxon>
        <taxon>Gonapodya</taxon>
    </lineage>
</organism>
<proteinExistence type="predicted"/>
<accession>A0A139AHS2</accession>
<name>A0A139AHS2_GONPJ</name>
<evidence type="ECO:0000313" key="1">
    <source>
        <dbReference type="EMBL" id="KXS16310.1"/>
    </source>
</evidence>